<dbReference type="OrthoDB" id="4062651at2759"/>
<dbReference type="GO" id="GO:0005524">
    <property type="term" value="F:ATP binding"/>
    <property type="evidence" value="ECO:0007669"/>
    <property type="project" value="InterPro"/>
</dbReference>
<dbReference type="InterPro" id="IPR011009">
    <property type="entry name" value="Kinase-like_dom_sf"/>
</dbReference>
<dbReference type="InterPro" id="IPR001245">
    <property type="entry name" value="Ser-Thr/Tyr_kinase_cat_dom"/>
</dbReference>
<dbReference type="Gene3D" id="1.10.510.10">
    <property type="entry name" value="Transferase(Phosphotransferase) domain 1"/>
    <property type="match status" value="1"/>
</dbReference>
<feature type="domain" description="Protein kinase" evidence="1">
    <location>
        <begin position="185"/>
        <end position="533"/>
    </location>
</feature>
<dbReference type="PANTHER" id="PTHR33112:SF10">
    <property type="entry name" value="TOL"/>
    <property type="match status" value="1"/>
</dbReference>
<dbReference type="Pfam" id="PF06985">
    <property type="entry name" value="HET"/>
    <property type="match status" value="1"/>
</dbReference>
<dbReference type="SMART" id="SM00220">
    <property type="entry name" value="S_TKc"/>
    <property type="match status" value="1"/>
</dbReference>
<dbReference type="GO" id="GO:0004672">
    <property type="term" value="F:protein kinase activity"/>
    <property type="evidence" value="ECO:0007669"/>
    <property type="project" value="InterPro"/>
</dbReference>
<name>A0A8H4US99_9HYPO</name>
<accession>A0A8H4US99</accession>
<gene>
    <name evidence="2" type="ORF">FZEAL_1826</name>
</gene>
<reference evidence="2" key="2">
    <citation type="submission" date="2020-05" db="EMBL/GenBank/DDBJ databases">
        <authorList>
            <person name="Kim H.-S."/>
            <person name="Proctor R.H."/>
            <person name="Brown D.W."/>
        </authorList>
    </citation>
    <scope>NUCLEOTIDE SEQUENCE</scope>
    <source>
        <strain evidence="2">NRRL 22465</strain>
    </source>
</reference>
<dbReference type="AlphaFoldDB" id="A0A8H4US99"/>
<dbReference type="SUPFAM" id="SSF56112">
    <property type="entry name" value="Protein kinase-like (PK-like)"/>
    <property type="match status" value="1"/>
</dbReference>
<dbReference type="InterPro" id="IPR000719">
    <property type="entry name" value="Prot_kinase_dom"/>
</dbReference>
<dbReference type="Pfam" id="PF00069">
    <property type="entry name" value="Pkinase"/>
    <property type="match status" value="1"/>
</dbReference>
<keyword evidence="3" id="KW-1185">Reference proteome</keyword>
<dbReference type="PANTHER" id="PTHR33112">
    <property type="entry name" value="DOMAIN PROTEIN, PUTATIVE-RELATED"/>
    <property type="match status" value="1"/>
</dbReference>
<comment type="caution">
    <text evidence="2">The sequence shown here is derived from an EMBL/GenBank/DDBJ whole genome shotgun (WGS) entry which is preliminary data.</text>
</comment>
<evidence type="ECO:0000313" key="3">
    <source>
        <dbReference type="Proteomes" id="UP000635477"/>
    </source>
</evidence>
<evidence type="ECO:0000259" key="1">
    <source>
        <dbReference type="PROSITE" id="PS50011"/>
    </source>
</evidence>
<proteinExistence type="predicted"/>
<reference evidence="2" key="1">
    <citation type="journal article" date="2020" name="BMC Genomics">
        <title>Correction to: Identification and distribution of gene clusters required for synthesis of sphingolipid metabolism inhibitors in diverse species of the filamentous fungus Fusarium.</title>
        <authorList>
            <person name="Kim H.S."/>
            <person name="Lohmar J.M."/>
            <person name="Busman M."/>
            <person name="Brown D.W."/>
            <person name="Naumann T.A."/>
            <person name="Divon H.H."/>
            <person name="Lysoe E."/>
            <person name="Uhlig S."/>
            <person name="Proctor R.H."/>
        </authorList>
    </citation>
    <scope>NUCLEOTIDE SEQUENCE</scope>
    <source>
        <strain evidence="2">NRRL 22465</strain>
    </source>
</reference>
<organism evidence="2 3">
    <name type="scientific">Fusarium zealandicum</name>
    <dbReference type="NCBI Taxonomy" id="1053134"/>
    <lineage>
        <taxon>Eukaryota</taxon>
        <taxon>Fungi</taxon>
        <taxon>Dikarya</taxon>
        <taxon>Ascomycota</taxon>
        <taxon>Pezizomycotina</taxon>
        <taxon>Sordariomycetes</taxon>
        <taxon>Hypocreomycetidae</taxon>
        <taxon>Hypocreales</taxon>
        <taxon>Nectriaceae</taxon>
        <taxon>Fusarium</taxon>
        <taxon>Fusarium staphyleae species complex</taxon>
    </lineage>
</organism>
<dbReference type="PROSITE" id="PS50011">
    <property type="entry name" value="PROTEIN_KINASE_DOM"/>
    <property type="match status" value="1"/>
</dbReference>
<protein>
    <recommendedName>
        <fullName evidence="1">Protein kinase domain-containing protein</fullName>
    </recommendedName>
</protein>
<sequence>MSTHSPVSMGYRDVFSQRRPNLMTKVTRELVESDFPLGSSSWYLPPDSIDKLVTRDAIIQELDLTAGDLVQQYEWLVQWILTEARRVFLTVIESGICGCPHHKVASMKWFCAHGLNDHRLPWIDWDSFPTITPVGDEQIWCHDTWDLKIMNNCFKRCQWKFLVPVICSRHFMYKLHPEQLLPLTRVNKEEMKEGAFGRVYHVEIHRLHIDQPVTQIAVKEIMITAKQKRAVEDAWPNELRVLKTIKRFGNPHLIHCIAAIERGNGRFLLFPWAQGGNLREYWEGHSGQVLSRDLVKEALVQLEGLADALRELHYFGLDDDSEDLPSLGEDGILEEYSELPAHKSIRHGDLKPENLLWFLDVDNTGETRRLKIADMGLAKRHVVATQDRSCLTSTRYGTIIYEAPEAQTAMGNQARSRQYDIWSMGCITLEWIIWLLYGNVQLERFYHQLRGNSDIFTPYYTLDVGSGVKRATLRPPVVHWISHIKNTHPECQRASAINDLLKLVEERLLVVPLPIRRPTTLLQNRPQGTQSSLPEIHDGKVRYRATSKEFQGAMQRILQRVRKSDGYTLTSTGLASAAPPQDMQTLLHPENAITKGKHVSKAPGMPQQGGLAPPSTAGRLENWQYPVDNQFAQEAEREIGYDAPAHPTCNLCDRCYNLDFWRSDFHLQESSHTLKQTSRSCEMCQLLWTAWFKAHGPEGPGAVVHFERAGSIIKMIGAKSLPALSILRSIDGPESASGIQVGMPQLFQPRSDRFFGIVRKWLHDCDSKHTDCQFDGESTLPTRLVDLGSLEHPILRLVETESRVPSDSKYVALSHRWGDMKNNRPFCTRLEDSSGKGHDFESFKQAIPYADVPQTFRDAIETTRRLGVRYLWIDSLCIIQGNGGDFVIESKRMEDVFSCAYCVIAASRASNQLEGFLGERPQRQYLAIQRNGEPPLYVCEAIDDFGSHVLDGALNRRGWVLQERALARRTVYFADVQTYFECGQGVRCETLTKMQNNMADFLGDARFPDKAMRTKSRALKIRYFQDLYRRYSHLEFSHIQDRPVAIAGLENRLRKAFWTKGGYGIFDDGPGCGLFHRSLLWQRSEDEPVLETIDFSERPEHAMPSWSWMAFKGGIDYLDPPFQKVDWEEAEVKPPWTQTSGGSDDSHSSHYLQVGVRSFNVAGYQPGEIRLVYDNPERRATSEGQRPMCVIIAKLKQENLDQDKIHYVLIVLSTPGLTPWGQRIFTRLGVGYMPGKYIGLEGHGQEAVVG</sequence>
<dbReference type="Pfam" id="PF07714">
    <property type="entry name" value="PK_Tyr_Ser-Thr"/>
    <property type="match status" value="1"/>
</dbReference>
<dbReference type="Proteomes" id="UP000635477">
    <property type="component" value="Unassembled WGS sequence"/>
</dbReference>
<dbReference type="EMBL" id="JABEYC010000108">
    <property type="protein sequence ID" value="KAF4982594.1"/>
    <property type="molecule type" value="Genomic_DNA"/>
</dbReference>
<evidence type="ECO:0000313" key="2">
    <source>
        <dbReference type="EMBL" id="KAF4982594.1"/>
    </source>
</evidence>
<dbReference type="CDD" id="cd00180">
    <property type="entry name" value="PKc"/>
    <property type="match status" value="1"/>
</dbReference>
<dbReference type="Gene3D" id="3.30.200.20">
    <property type="entry name" value="Phosphorylase Kinase, domain 1"/>
    <property type="match status" value="1"/>
</dbReference>
<dbReference type="InterPro" id="IPR010730">
    <property type="entry name" value="HET"/>
</dbReference>